<dbReference type="SUPFAM" id="SSF53850">
    <property type="entry name" value="Periplasmic binding protein-like II"/>
    <property type="match status" value="1"/>
</dbReference>
<reference evidence="2 3" key="1">
    <citation type="submission" date="2013-08" db="EMBL/GenBank/DDBJ databases">
        <title>The genome sequence of Skermanella stibiiresistens.</title>
        <authorList>
            <person name="Zhu W."/>
            <person name="Wang G."/>
        </authorList>
    </citation>
    <scope>NUCLEOTIDE SEQUENCE [LARGE SCALE GENOMIC DNA]</scope>
    <source>
        <strain evidence="2 3">SB22</strain>
    </source>
</reference>
<evidence type="ECO:0000256" key="1">
    <source>
        <dbReference type="SAM" id="SignalP"/>
    </source>
</evidence>
<accession>W9H2J4</accession>
<dbReference type="RefSeq" id="WP_037451161.1">
    <property type="nucleotide sequence ID" value="NZ_AVFL01000007.1"/>
</dbReference>
<feature type="chain" id="PRO_5004920758" evidence="1">
    <location>
        <begin position="31"/>
        <end position="341"/>
    </location>
</feature>
<gene>
    <name evidence="2" type="ORF">N825_34460</name>
</gene>
<feature type="signal peptide" evidence="1">
    <location>
        <begin position="1"/>
        <end position="30"/>
    </location>
</feature>
<dbReference type="EMBL" id="AVFL01000007">
    <property type="protein sequence ID" value="EWY40410.1"/>
    <property type="molecule type" value="Genomic_DNA"/>
</dbReference>
<dbReference type="Pfam" id="PF13379">
    <property type="entry name" value="NMT1_2"/>
    <property type="match status" value="1"/>
</dbReference>
<proteinExistence type="predicted"/>
<protein>
    <submittedName>
        <fullName evidence="2">Nitrate ABC transporter substrate-binding protein</fullName>
    </submittedName>
</protein>
<dbReference type="STRING" id="1385369.N825_34460"/>
<evidence type="ECO:0000313" key="3">
    <source>
        <dbReference type="Proteomes" id="UP000019486"/>
    </source>
</evidence>
<dbReference type="PATRIC" id="fig|1385369.3.peg.2253"/>
<name>W9H2J4_9PROT</name>
<dbReference type="Gene3D" id="3.40.190.10">
    <property type="entry name" value="Periplasmic binding protein-like II"/>
    <property type="match status" value="2"/>
</dbReference>
<organism evidence="2 3">
    <name type="scientific">Skermanella stibiiresistens SB22</name>
    <dbReference type="NCBI Taxonomy" id="1385369"/>
    <lineage>
        <taxon>Bacteria</taxon>
        <taxon>Pseudomonadati</taxon>
        <taxon>Pseudomonadota</taxon>
        <taxon>Alphaproteobacteria</taxon>
        <taxon>Rhodospirillales</taxon>
        <taxon>Azospirillaceae</taxon>
        <taxon>Skermanella</taxon>
    </lineage>
</organism>
<dbReference type="Proteomes" id="UP000019486">
    <property type="component" value="Unassembled WGS sequence"/>
</dbReference>
<keyword evidence="3" id="KW-1185">Reference proteome</keyword>
<sequence>MSSLLFKARRLAVAAATVMSFALGAQTAQAATDVRVGFIPVVGAGQLFVIDGEGWATEAGLNLKLTQFESGPAMISALASGTLDAYYGGIGPIMVASARGIDVKVYAATAIEEMTVVGRAAFGAQADAATAAGFKAFADREGRPVRIATQPPGSVPDTVLRYWLQNVVKADPKTYQITAMGIEATQQALLAGAVDAATVREPTLTVIQQRDPNTKLLALGGQMQPNQPGSVLALTGAFVKAHPEQAKALVALHNRATTLLKDEPNKAAAHLQKGLGKGITDLATFEKAVVSPASKFVADPMVIKDATKVMQDFQLQQGTLEKAADLNLLFDDSFYRAAVAP</sequence>
<dbReference type="AlphaFoldDB" id="W9H2J4"/>
<keyword evidence="1" id="KW-0732">Signal</keyword>
<dbReference type="PANTHER" id="PTHR30024">
    <property type="entry name" value="ALIPHATIC SULFONATES-BINDING PROTEIN-RELATED"/>
    <property type="match status" value="1"/>
</dbReference>
<comment type="caution">
    <text evidence="2">The sequence shown here is derived from an EMBL/GenBank/DDBJ whole genome shotgun (WGS) entry which is preliminary data.</text>
</comment>
<evidence type="ECO:0000313" key="2">
    <source>
        <dbReference type="EMBL" id="EWY40410.1"/>
    </source>
</evidence>